<evidence type="ECO:0000259" key="2">
    <source>
        <dbReference type="Pfam" id="PF00109"/>
    </source>
</evidence>
<dbReference type="InterPro" id="IPR016039">
    <property type="entry name" value="Thiolase-like"/>
</dbReference>
<dbReference type="RefSeq" id="WP_091416722.1">
    <property type="nucleotide sequence ID" value="NZ_FMCQ01000002.1"/>
</dbReference>
<dbReference type="Proteomes" id="UP000199405">
    <property type="component" value="Unassembled WGS sequence"/>
</dbReference>
<dbReference type="PANTHER" id="PTHR11712:SF336">
    <property type="entry name" value="3-OXOACYL-[ACYL-CARRIER-PROTEIN] SYNTHASE, MITOCHONDRIAL"/>
    <property type="match status" value="1"/>
</dbReference>
<evidence type="ECO:0000256" key="1">
    <source>
        <dbReference type="ARBA" id="ARBA00022679"/>
    </source>
</evidence>
<feature type="domain" description="Beta-ketoacyl synthase-like N-terminal" evidence="2">
    <location>
        <begin position="16"/>
        <end position="211"/>
    </location>
</feature>
<evidence type="ECO:0000313" key="6">
    <source>
        <dbReference type="Proteomes" id="UP000669887"/>
    </source>
</evidence>
<reference evidence="4 5" key="1">
    <citation type="submission" date="2016-06" db="EMBL/GenBank/DDBJ databases">
        <authorList>
            <person name="Varghese N."/>
            <person name="Submissions Spin"/>
        </authorList>
    </citation>
    <scope>NUCLEOTIDE SEQUENCE [LARGE SCALE GENOMIC DNA]</scope>
    <source>
        <strain evidence="4 5">DSM 45142</strain>
    </source>
</reference>
<dbReference type="Gene3D" id="3.40.47.10">
    <property type="match status" value="1"/>
</dbReference>
<sequence>MTVTTDLPGITTVLGISGWGVVSPYGLGADEFTAGLRAGRDVTVDAAELTDEPVPHPRAYALAGFRARDHLGRKGTSFLDRRTAFAVLACRQALADSDLVVDDDNRERVGVVLGTSVGSLQSTSDYSRDTHVQDKPYLVNPILFPNTVLNCAAGQAAIWHGLRGVNATLAGGGTATITALRYARTMLGRGRADALLVGAVEEYTPHMAWAGSPGSDGAPATAGGEGGAVFLVEDATAMRAAGRTPSAEIVAVDVAHTGAGMDVATALAGLVRRMLRDAGVAATDLARVLSCGAAEEERALDATVGRQADRSSVTGVAGDCPTAAGALQVAVLLAHHRRTPDDGSLSLIVAGSPDGTVGAALLRGTGHGSRNHR</sequence>
<evidence type="ECO:0000313" key="5">
    <source>
        <dbReference type="Proteomes" id="UP000199405"/>
    </source>
</evidence>
<dbReference type="GO" id="GO:0004315">
    <property type="term" value="F:3-oxoacyl-[acyl-carrier-protein] synthase activity"/>
    <property type="evidence" value="ECO:0007669"/>
    <property type="project" value="TreeGrafter"/>
</dbReference>
<dbReference type="EMBL" id="FMCQ01000002">
    <property type="protein sequence ID" value="SCE74263.1"/>
    <property type="molecule type" value="Genomic_DNA"/>
</dbReference>
<dbReference type="GeneID" id="93468992"/>
<dbReference type="Proteomes" id="UP000669887">
    <property type="component" value="Unassembled WGS sequence"/>
</dbReference>
<evidence type="ECO:0000313" key="4">
    <source>
        <dbReference type="EMBL" id="SCE74263.1"/>
    </source>
</evidence>
<comment type="caution">
    <text evidence="3">The sequence shown here is derived from an EMBL/GenBank/DDBJ whole genome shotgun (WGS) entry which is preliminary data.</text>
</comment>
<dbReference type="EMBL" id="JAGFVQ010000001">
    <property type="protein sequence ID" value="MBO4138566.1"/>
    <property type="molecule type" value="Genomic_DNA"/>
</dbReference>
<dbReference type="Pfam" id="PF00109">
    <property type="entry name" value="ketoacyl-synt"/>
    <property type="match status" value="1"/>
</dbReference>
<protein>
    <submittedName>
        <fullName evidence="4">3-oxoacyl-[acyl-carrier-protein] synthase II</fullName>
    </submittedName>
    <submittedName>
        <fullName evidence="3">Beta-ketoacyl synthase</fullName>
    </submittedName>
</protein>
<dbReference type="AlphaFoldDB" id="A0AAW4JI05"/>
<reference evidence="3" key="2">
    <citation type="submission" date="2021-03" db="EMBL/GenBank/DDBJ databases">
        <title>X isolated from Micromonospora tulbaghiae.</title>
        <authorList>
            <person name="Stennett H.L."/>
        </authorList>
    </citation>
    <scope>NUCLEOTIDE SEQUENCE</scope>
    <source>
        <strain evidence="3">28M1-20</strain>
    </source>
</reference>
<dbReference type="SUPFAM" id="SSF53901">
    <property type="entry name" value="Thiolase-like"/>
    <property type="match status" value="2"/>
</dbReference>
<dbReference type="InterPro" id="IPR000794">
    <property type="entry name" value="Beta-ketoacyl_synthase"/>
</dbReference>
<keyword evidence="5" id="KW-1185">Reference proteome</keyword>
<dbReference type="PANTHER" id="PTHR11712">
    <property type="entry name" value="POLYKETIDE SYNTHASE-RELATED"/>
    <property type="match status" value="1"/>
</dbReference>
<dbReference type="InterPro" id="IPR014030">
    <property type="entry name" value="Ketoacyl_synth_N"/>
</dbReference>
<gene>
    <name evidence="4" type="ORF">GA0070562_2205</name>
    <name evidence="3" type="ORF">J5U46_00170</name>
</gene>
<name>A0AAW4JI05_9ACTN</name>
<proteinExistence type="predicted"/>
<keyword evidence="1" id="KW-0808">Transferase</keyword>
<organism evidence="3 6">
    <name type="scientific">Micromonospora tulbaghiae</name>
    <dbReference type="NCBI Taxonomy" id="479978"/>
    <lineage>
        <taxon>Bacteria</taxon>
        <taxon>Bacillati</taxon>
        <taxon>Actinomycetota</taxon>
        <taxon>Actinomycetes</taxon>
        <taxon>Micromonosporales</taxon>
        <taxon>Micromonosporaceae</taxon>
        <taxon>Micromonospora</taxon>
    </lineage>
</organism>
<evidence type="ECO:0000313" key="3">
    <source>
        <dbReference type="EMBL" id="MBO4138566.1"/>
    </source>
</evidence>
<dbReference type="GO" id="GO:0006633">
    <property type="term" value="P:fatty acid biosynthetic process"/>
    <property type="evidence" value="ECO:0007669"/>
    <property type="project" value="TreeGrafter"/>
</dbReference>
<accession>A0AAW4JI05</accession>